<dbReference type="AlphaFoldDB" id="A0A3N1CXZ2"/>
<keyword evidence="2" id="KW-1185">Reference proteome</keyword>
<name>A0A3N1CXZ2_9ACTN</name>
<reference evidence="1 2" key="1">
    <citation type="submission" date="2018-11" db="EMBL/GenBank/DDBJ databases">
        <title>Sequencing the genomes of 1000 actinobacteria strains.</title>
        <authorList>
            <person name="Klenk H.-P."/>
        </authorList>
    </citation>
    <scope>NUCLEOTIDE SEQUENCE [LARGE SCALE GENOMIC DNA]</scope>
    <source>
        <strain evidence="1 2">DSM 44254</strain>
    </source>
</reference>
<dbReference type="EMBL" id="RJKE01000001">
    <property type="protein sequence ID" value="ROO86115.1"/>
    <property type="molecule type" value="Genomic_DNA"/>
</dbReference>
<dbReference type="OrthoDB" id="4424419at2"/>
<evidence type="ECO:0000313" key="1">
    <source>
        <dbReference type="EMBL" id="ROO86115.1"/>
    </source>
</evidence>
<protein>
    <submittedName>
        <fullName evidence="1">Uncharacterized protein</fullName>
    </submittedName>
</protein>
<evidence type="ECO:0000313" key="2">
    <source>
        <dbReference type="Proteomes" id="UP000272400"/>
    </source>
</evidence>
<organism evidence="1 2">
    <name type="scientific">Actinocorallia herbida</name>
    <dbReference type="NCBI Taxonomy" id="58109"/>
    <lineage>
        <taxon>Bacteria</taxon>
        <taxon>Bacillati</taxon>
        <taxon>Actinomycetota</taxon>
        <taxon>Actinomycetes</taxon>
        <taxon>Streptosporangiales</taxon>
        <taxon>Thermomonosporaceae</taxon>
        <taxon>Actinocorallia</taxon>
    </lineage>
</organism>
<dbReference type="RefSeq" id="WP_123665546.1">
    <property type="nucleotide sequence ID" value="NZ_RJKE01000001.1"/>
</dbReference>
<proteinExistence type="predicted"/>
<accession>A0A3N1CXZ2</accession>
<dbReference type="Proteomes" id="UP000272400">
    <property type="component" value="Unassembled WGS sequence"/>
</dbReference>
<gene>
    <name evidence="1" type="ORF">EDD29_3678</name>
</gene>
<comment type="caution">
    <text evidence="1">The sequence shown here is derived from an EMBL/GenBank/DDBJ whole genome shotgun (WGS) entry which is preliminary data.</text>
</comment>
<sequence length="130" mass="13965">MGFFKSLRQLQRQSADIQRDWDPAAQMRAGMAQMQAATASLAQQNATAHLAHTGLPGSGMVTAVRDSGTRMNGQPLVTLDLLVTVPGRPPYPVTVQCVVPLIGLPRLAPGQDLQVRVDRARPESVAVIWA</sequence>